<sequence>MTRIVSFGKAAGRLMIMAVVFGQLSACAAEIEEEIGACDPGVGEISHATNVTPPGC</sequence>
<evidence type="ECO:0008006" key="4">
    <source>
        <dbReference type="Google" id="ProtNLM"/>
    </source>
</evidence>
<proteinExistence type="predicted"/>
<gene>
    <name evidence="2" type="ORF">GGR17_003133</name>
</gene>
<feature type="chain" id="PRO_5032828636" description="Lipoprotein" evidence="1">
    <location>
        <begin position="29"/>
        <end position="56"/>
    </location>
</feature>
<comment type="caution">
    <text evidence="2">The sequence shown here is derived from an EMBL/GenBank/DDBJ whole genome shotgun (WGS) entry which is preliminary data.</text>
</comment>
<dbReference type="EMBL" id="JACIEQ010000005">
    <property type="protein sequence ID" value="MBB4023304.1"/>
    <property type="molecule type" value="Genomic_DNA"/>
</dbReference>
<accession>A0A840CB55</accession>
<evidence type="ECO:0000313" key="3">
    <source>
        <dbReference type="Proteomes" id="UP000585681"/>
    </source>
</evidence>
<name>A0A840CB55_9RHOB</name>
<dbReference type="RefSeq" id="WP_157445587.1">
    <property type="nucleotide sequence ID" value="NZ_JACIEQ010000005.1"/>
</dbReference>
<organism evidence="2 3">
    <name type="scientific">Actibacterium naphthalenivorans</name>
    <dbReference type="NCBI Taxonomy" id="1614693"/>
    <lineage>
        <taxon>Bacteria</taxon>
        <taxon>Pseudomonadati</taxon>
        <taxon>Pseudomonadota</taxon>
        <taxon>Alphaproteobacteria</taxon>
        <taxon>Rhodobacterales</taxon>
        <taxon>Roseobacteraceae</taxon>
        <taxon>Actibacterium</taxon>
    </lineage>
</organism>
<dbReference type="Proteomes" id="UP000585681">
    <property type="component" value="Unassembled WGS sequence"/>
</dbReference>
<protein>
    <recommendedName>
        <fullName evidence="4">Lipoprotein</fullName>
    </recommendedName>
</protein>
<keyword evidence="3" id="KW-1185">Reference proteome</keyword>
<feature type="signal peptide" evidence="1">
    <location>
        <begin position="1"/>
        <end position="28"/>
    </location>
</feature>
<keyword evidence="1" id="KW-0732">Signal</keyword>
<reference evidence="2" key="1">
    <citation type="submission" date="2020-08" db="EMBL/GenBank/DDBJ databases">
        <title>Genomic Encyclopedia of Type Strains, Phase IV (KMG-IV): sequencing the most valuable type-strain genomes for metagenomic binning, comparative biology and taxonomic classification.</title>
        <authorList>
            <person name="Goeker M."/>
        </authorList>
    </citation>
    <scope>NUCLEOTIDE SEQUENCE [LARGE SCALE GENOMIC DNA]</scope>
    <source>
        <strain evidence="2">DSM 105040</strain>
    </source>
</reference>
<dbReference type="AlphaFoldDB" id="A0A840CB55"/>
<evidence type="ECO:0000313" key="2">
    <source>
        <dbReference type="EMBL" id="MBB4023304.1"/>
    </source>
</evidence>
<evidence type="ECO:0000256" key="1">
    <source>
        <dbReference type="SAM" id="SignalP"/>
    </source>
</evidence>